<dbReference type="SMART" id="SM00387">
    <property type="entry name" value="HATPase_c"/>
    <property type="match status" value="1"/>
</dbReference>
<organism evidence="7 8">
    <name type="scientific">Arthrobacter hankyongi</name>
    <dbReference type="NCBI Taxonomy" id="2904801"/>
    <lineage>
        <taxon>Bacteria</taxon>
        <taxon>Bacillati</taxon>
        <taxon>Actinomycetota</taxon>
        <taxon>Actinomycetes</taxon>
        <taxon>Micrococcales</taxon>
        <taxon>Micrococcaceae</taxon>
        <taxon>Arthrobacter</taxon>
    </lineage>
</organism>
<dbReference type="RefSeq" id="WP_237817710.1">
    <property type="nucleotide sequence ID" value="NZ_JAKLTQ010000001.1"/>
</dbReference>
<dbReference type="Pfam" id="PF02518">
    <property type="entry name" value="HATPase_c"/>
    <property type="match status" value="1"/>
</dbReference>
<feature type="region of interest" description="Disordered" evidence="4">
    <location>
        <begin position="1"/>
        <end position="24"/>
    </location>
</feature>
<dbReference type="InterPro" id="IPR005467">
    <property type="entry name" value="His_kinase_dom"/>
</dbReference>
<dbReference type="CDD" id="cd16917">
    <property type="entry name" value="HATPase_UhpB-NarQ-NarX-like"/>
    <property type="match status" value="1"/>
</dbReference>
<keyword evidence="5" id="KW-0472">Membrane</keyword>
<keyword evidence="5" id="KW-1133">Transmembrane helix</keyword>
<dbReference type="EMBL" id="JAKLTQ010000001">
    <property type="protein sequence ID" value="MCG2620613.1"/>
    <property type="molecule type" value="Genomic_DNA"/>
</dbReference>
<evidence type="ECO:0000256" key="1">
    <source>
        <dbReference type="ARBA" id="ARBA00022679"/>
    </source>
</evidence>
<name>A0ABS9L217_9MICC</name>
<dbReference type="Pfam" id="PF07730">
    <property type="entry name" value="HisKA_3"/>
    <property type="match status" value="1"/>
</dbReference>
<dbReference type="Gene3D" id="1.20.5.1930">
    <property type="match status" value="1"/>
</dbReference>
<keyword evidence="2 7" id="KW-0418">Kinase</keyword>
<evidence type="ECO:0000313" key="8">
    <source>
        <dbReference type="Proteomes" id="UP001165368"/>
    </source>
</evidence>
<dbReference type="InterPro" id="IPR050482">
    <property type="entry name" value="Sensor_HK_TwoCompSys"/>
</dbReference>
<evidence type="ECO:0000259" key="6">
    <source>
        <dbReference type="PROSITE" id="PS50109"/>
    </source>
</evidence>
<feature type="transmembrane region" description="Helical" evidence="5">
    <location>
        <begin position="205"/>
        <end position="226"/>
    </location>
</feature>
<dbReference type="PROSITE" id="PS50109">
    <property type="entry name" value="HIS_KIN"/>
    <property type="match status" value="1"/>
</dbReference>
<keyword evidence="1" id="KW-0808">Transferase</keyword>
<dbReference type="InterPro" id="IPR011712">
    <property type="entry name" value="Sig_transdc_His_kin_sub3_dim/P"/>
</dbReference>
<dbReference type="PANTHER" id="PTHR24421">
    <property type="entry name" value="NITRATE/NITRITE SENSOR PROTEIN NARX-RELATED"/>
    <property type="match status" value="1"/>
</dbReference>
<dbReference type="InterPro" id="IPR003594">
    <property type="entry name" value="HATPase_dom"/>
</dbReference>
<feature type="domain" description="Histidine kinase" evidence="6">
    <location>
        <begin position="263"/>
        <end position="450"/>
    </location>
</feature>
<dbReference type="Proteomes" id="UP001165368">
    <property type="component" value="Unassembled WGS sequence"/>
</dbReference>
<keyword evidence="3" id="KW-0902">Two-component regulatory system</keyword>
<keyword evidence="8" id="KW-1185">Reference proteome</keyword>
<feature type="transmembrane region" description="Helical" evidence="5">
    <location>
        <begin position="36"/>
        <end position="59"/>
    </location>
</feature>
<gene>
    <name evidence="7" type="ORF">LVY72_01665</name>
</gene>
<evidence type="ECO:0000313" key="7">
    <source>
        <dbReference type="EMBL" id="MCG2620613.1"/>
    </source>
</evidence>
<dbReference type="InterPro" id="IPR036890">
    <property type="entry name" value="HATPase_C_sf"/>
</dbReference>
<evidence type="ECO:0000256" key="4">
    <source>
        <dbReference type="SAM" id="MobiDB-lite"/>
    </source>
</evidence>
<accession>A0ABS9L217</accession>
<comment type="caution">
    <text evidence="7">The sequence shown here is derived from an EMBL/GenBank/DDBJ whole genome shotgun (WGS) entry which is preliminary data.</text>
</comment>
<keyword evidence="5" id="KW-0812">Transmembrane</keyword>
<dbReference type="SUPFAM" id="SSF55874">
    <property type="entry name" value="ATPase domain of HSP90 chaperone/DNA topoisomerase II/histidine kinase"/>
    <property type="match status" value="1"/>
</dbReference>
<sequence length="451" mass="48468">MRRKAATHADGIDGGPNRDTNRSRLHPEARKALRRYALTGVATLLIVLVPVIFGARAFAKDQALRHAMESTQHMADFEVAPFIDSALPIEDPVRLDRLDRRLTPSFRHVSLYRFKVWNSAGIILYSDRRELIGRQFPRPDWAGPLLAGGAGRAEFEAQTDAESVLEASQGELVEVYVGATASDGERIIVEAYYPAEIVRDDQRSMVLGILPGVFASLLLLQALLLIPGLRMAKRLQRNADTQQRLLEQAISASDLERQRLARHLHDEVIQGLAGLAYTLESYELGGTDPSPSFFARANAVLQENIGALRGIATDLYPPDLAELGLSGALARLGDPARSRGVDFDLQVRGAPTAEPTTQVLLYRVAREAIANALKHADAGRISVALAADPVATKLTVADDGRGFDVADAVPEGHLGLAILHDTVAEAGGSLLITSAADSGTKVEAVLPAAAG</sequence>
<evidence type="ECO:0000256" key="5">
    <source>
        <dbReference type="SAM" id="Phobius"/>
    </source>
</evidence>
<reference evidence="7" key="1">
    <citation type="submission" date="2022-01" db="EMBL/GenBank/DDBJ databases">
        <authorList>
            <person name="Jo J.-H."/>
            <person name="Im W.-T."/>
        </authorList>
    </citation>
    <scope>NUCLEOTIDE SEQUENCE</scope>
    <source>
        <strain evidence="7">I2-34</strain>
    </source>
</reference>
<evidence type="ECO:0000256" key="3">
    <source>
        <dbReference type="ARBA" id="ARBA00023012"/>
    </source>
</evidence>
<dbReference type="Gene3D" id="3.30.565.10">
    <property type="entry name" value="Histidine kinase-like ATPase, C-terminal domain"/>
    <property type="match status" value="1"/>
</dbReference>
<protein>
    <submittedName>
        <fullName evidence="7">Histidine kinase</fullName>
    </submittedName>
</protein>
<dbReference type="GO" id="GO:0016301">
    <property type="term" value="F:kinase activity"/>
    <property type="evidence" value="ECO:0007669"/>
    <property type="project" value="UniProtKB-KW"/>
</dbReference>
<proteinExistence type="predicted"/>
<evidence type="ECO:0000256" key="2">
    <source>
        <dbReference type="ARBA" id="ARBA00022777"/>
    </source>
</evidence>